<organism evidence="6 7">
    <name type="scientific">Aquibacillus rhizosphaerae</name>
    <dbReference type="NCBI Taxonomy" id="3051431"/>
    <lineage>
        <taxon>Bacteria</taxon>
        <taxon>Bacillati</taxon>
        <taxon>Bacillota</taxon>
        <taxon>Bacilli</taxon>
        <taxon>Bacillales</taxon>
        <taxon>Bacillaceae</taxon>
        <taxon>Aquibacillus</taxon>
    </lineage>
</organism>
<evidence type="ECO:0000256" key="4">
    <source>
        <dbReference type="ARBA" id="ARBA00051722"/>
    </source>
</evidence>
<accession>A0ABT7KZQ6</accession>
<name>A0ABT7KZQ6_9BACI</name>
<evidence type="ECO:0000256" key="3">
    <source>
        <dbReference type="ARBA" id="ARBA00022912"/>
    </source>
</evidence>
<dbReference type="PANTHER" id="PTHR39181">
    <property type="entry name" value="TYROSINE-PROTEIN PHOSPHATASE YWQE"/>
    <property type="match status" value="1"/>
</dbReference>
<keyword evidence="2 5" id="KW-0378">Hydrolase</keyword>
<sequence length="252" mass="28560">MIDINCQILHGFDNGAKHSEESIAIAREAVKQGVDTIIATPTHTSGDFHRFKLETVNQVNIINQRLSEENIPLTVLPGQIAPIDEELLTNINENVLFINEISSYLLLELPPNDIPHYTRQLIFDMQIQGYKPIIVHPERNQQMMSEPNQLYELVRQGALVQLSAQSITGEHGKKVYKLAHEFMENNLAHFIGSEANNQDDYLLEQALKVIKKKFDKSTVSFFVENPFLLINGETVLANEPVHITKKKILGIL</sequence>
<dbReference type="RefSeq" id="WP_285929715.1">
    <property type="nucleotide sequence ID" value="NZ_JASTZU010000001.1"/>
</dbReference>
<dbReference type="Pfam" id="PF19567">
    <property type="entry name" value="CpsB_CapC"/>
    <property type="match status" value="1"/>
</dbReference>
<proteinExistence type="inferred from homology"/>
<dbReference type="PIRSF" id="PIRSF016557">
    <property type="entry name" value="Caps_synth_CpsB"/>
    <property type="match status" value="1"/>
</dbReference>
<gene>
    <name evidence="6" type="ORF">QQS35_00475</name>
</gene>
<evidence type="ECO:0000256" key="1">
    <source>
        <dbReference type="ARBA" id="ARBA00005750"/>
    </source>
</evidence>
<evidence type="ECO:0000256" key="2">
    <source>
        <dbReference type="ARBA" id="ARBA00022801"/>
    </source>
</evidence>
<keyword evidence="7" id="KW-1185">Reference proteome</keyword>
<dbReference type="InterPro" id="IPR016667">
    <property type="entry name" value="Caps_polysacc_synth_CpsB/CapC"/>
</dbReference>
<dbReference type="EMBL" id="JASTZU010000001">
    <property type="protein sequence ID" value="MDL4838949.1"/>
    <property type="molecule type" value="Genomic_DNA"/>
</dbReference>
<comment type="similarity">
    <text evidence="1 5">Belongs to the metallo-dependent hydrolases superfamily. CpsB/CapC family.</text>
</comment>
<dbReference type="Proteomes" id="UP001235343">
    <property type="component" value="Unassembled WGS sequence"/>
</dbReference>
<protein>
    <recommendedName>
        <fullName evidence="5">Tyrosine-protein phosphatase</fullName>
        <ecNumber evidence="5">3.1.3.48</ecNumber>
    </recommendedName>
</protein>
<dbReference type="EC" id="3.1.3.48" evidence="5"/>
<comment type="catalytic activity">
    <reaction evidence="4 5">
        <text>O-phospho-L-tyrosyl-[protein] + H2O = L-tyrosyl-[protein] + phosphate</text>
        <dbReference type="Rhea" id="RHEA:10684"/>
        <dbReference type="Rhea" id="RHEA-COMP:10136"/>
        <dbReference type="Rhea" id="RHEA-COMP:20101"/>
        <dbReference type="ChEBI" id="CHEBI:15377"/>
        <dbReference type="ChEBI" id="CHEBI:43474"/>
        <dbReference type="ChEBI" id="CHEBI:46858"/>
        <dbReference type="ChEBI" id="CHEBI:61978"/>
        <dbReference type="EC" id="3.1.3.48"/>
    </reaction>
</comment>
<dbReference type="PANTHER" id="PTHR39181:SF1">
    <property type="entry name" value="TYROSINE-PROTEIN PHOSPHATASE YWQE"/>
    <property type="match status" value="1"/>
</dbReference>
<reference evidence="6 7" key="1">
    <citation type="submission" date="2023-06" db="EMBL/GenBank/DDBJ databases">
        <title>Aquibacillus rhizosphaerae LR5S19.</title>
        <authorList>
            <person name="Sun J.-Q."/>
        </authorList>
    </citation>
    <scope>NUCLEOTIDE SEQUENCE [LARGE SCALE GENOMIC DNA]</scope>
    <source>
        <strain evidence="6 7">LR5S19</strain>
    </source>
</reference>
<comment type="caution">
    <text evidence="6">The sequence shown here is derived from an EMBL/GenBank/DDBJ whole genome shotgun (WGS) entry which is preliminary data.</text>
</comment>
<keyword evidence="3 5" id="KW-0904">Protein phosphatase</keyword>
<evidence type="ECO:0000313" key="6">
    <source>
        <dbReference type="EMBL" id="MDL4838949.1"/>
    </source>
</evidence>
<evidence type="ECO:0000256" key="5">
    <source>
        <dbReference type="PIRNR" id="PIRNR016557"/>
    </source>
</evidence>
<evidence type="ECO:0000313" key="7">
    <source>
        <dbReference type="Proteomes" id="UP001235343"/>
    </source>
</evidence>
<dbReference type="Gene3D" id="3.20.20.140">
    <property type="entry name" value="Metal-dependent hydrolases"/>
    <property type="match status" value="1"/>
</dbReference>